<evidence type="ECO:0000256" key="1">
    <source>
        <dbReference type="SAM" id="MobiDB-lite"/>
    </source>
</evidence>
<feature type="region of interest" description="Disordered" evidence="1">
    <location>
        <begin position="99"/>
        <end position="161"/>
    </location>
</feature>
<dbReference type="OrthoDB" id="78702at2759"/>
<evidence type="ECO:0000313" key="3">
    <source>
        <dbReference type="Proteomes" id="UP000030745"/>
    </source>
</evidence>
<organism evidence="2 3">
    <name type="scientific">Saprolegnia parasitica (strain CBS 223.65)</name>
    <dbReference type="NCBI Taxonomy" id="695850"/>
    <lineage>
        <taxon>Eukaryota</taxon>
        <taxon>Sar</taxon>
        <taxon>Stramenopiles</taxon>
        <taxon>Oomycota</taxon>
        <taxon>Saprolegniomycetes</taxon>
        <taxon>Saprolegniales</taxon>
        <taxon>Saprolegniaceae</taxon>
        <taxon>Saprolegnia</taxon>
    </lineage>
</organism>
<reference evidence="2 3" key="1">
    <citation type="journal article" date="2013" name="PLoS Genet.">
        <title>Distinctive expansion of potential virulence genes in the genome of the oomycete fish pathogen Saprolegnia parasitica.</title>
        <authorList>
            <person name="Jiang R.H."/>
            <person name="de Bruijn I."/>
            <person name="Haas B.J."/>
            <person name="Belmonte R."/>
            <person name="Lobach L."/>
            <person name="Christie J."/>
            <person name="van den Ackerveken G."/>
            <person name="Bottin A."/>
            <person name="Bulone V."/>
            <person name="Diaz-Moreno S.M."/>
            <person name="Dumas B."/>
            <person name="Fan L."/>
            <person name="Gaulin E."/>
            <person name="Govers F."/>
            <person name="Grenville-Briggs L.J."/>
            <person name="Horner N.R."/>
            <person name="Levin J.Z."/>
            <person name="Mammella M."/>
            <person name="Meijer H.J."/>
            <person name="Morris P."/>
            <person name="Nusbaum C."/>
            <person name="Oome S."/>
            <person name="Phillips A.J."/>
            <person name="van Rooyen D."/>
            <person name="Rzeszutek E."/>
            <person name="Saraiva M."/>
            <person name="Secombes C.J."/>
            <person name="Seidl M.F."/>
            <person name="Snel B."/>
            <person name="Stassen J.H."/>
            <person name="Sykes S."/>
            <person name="Tripathy S."/>
            <person name="van den Berg H."/>
            <person name="Vega-Arreguin J.C."/>
            <person name="Wawra S."/>
            <person name="Young S.K."/>
            <person name="Zeng Q."/>
            <person name="Dieguez-Uribeondo J."/>
            <person name="Russ C."/>
            <person name="Tyler B.M."/>
            <person name="van West P."/>
        </authorList>
    </citation>
    <scope>NUCLEOTIDE SEQUENCE [LARGE SCALE GENOMIC DNA]</scope>
    <source>
        <strain evidence="2 3">CBS 223.65</strain>
    </source>
</reference>
<protein>
    <recommendedName>
        <fullName evidence="4">Sfi1 spindle body domain-containing protein</fullName>
    </recommendedName>
</protein>
<keyword evidence="3" id="KW-1185">Reference proteome</keyword>
<name>A0A067CNW7_SAPPC</name>
<evidence type="ECO:0008006" key="4">
    <source>
        <dbReference type="Google" id="ProtNLM"/>
    </source>
</evidence>
<dbReference type="VEuPathDB" id="FungiDB:SPRG_06245"/>
<dbReference type="RefSeq" id="XP_012201021.1">
    <property type="nucleotide sequence ID" value="XM_012345631.1"/>
</dbReference>
<proteinExistence type="predicted"/>
<sequence>MSSSSSDERELYLHMQATMQRRQSLSSPHPPRFKLAKAAPTRLQHALEEDTQQNLVALYYWRQKQTAEFFDRWRRVTAIQVQKHKTLSAIRAECRETTRRASNHSLLQRHQKQRKYAQPSPVAAESSDDSSDDACDFHRRRRIPPAPSRKPTAIADAQNERRRQSLLKARCEQTRPPTPAAAPVKSRFALLCHPFRRWRARTESTRPAREGQYERAVDHARTRLLTHALGGWRRASTTKHKSTSARRHHRHGHLTAVMLAWHRVTAIHRRGAQVHEWTAQRTVTRRWRTWQERAAWCQRQRVLLFFAQSQHAARALRRVLLTLSSYAKRRTRRRWKSTIAVGFVRRRMLRRVLLAWRETAAVDLDAERQSRHFVAQRAGLRRWRHSVKSVLHHRHSVRIALHWYVRGLQKAVFRSWRRFLHLRRHAVYLETKADVHAHRRRVRLVFDHWRAYLVVCDEQRANVDAAIAHRSTVLQHAAFRSWRCIYLDVLCHRTAILHHNRAMTHAAMRHWHRYAGLETTAY</sequence>
<dbReference type="GeneID" id="24128601"/>
<dbReference type="Proteomes" id="UP000030745">
    <property type="component" value="Unassembled WGS sequence"/>
</dbReference>
<evidence type="ECO:0000313" key="2">
    <source>
        <dbReference type="EMBL" id="KDO28196.1"/>
    </source>
</evidence>
<accession>A0A067CNW7</accession>
<dbReference type="AlphaFoldDB" id="A0A067CNW7"/>
<gene>
    <name evidence="2" type="ORF">SPRG_06245</name>
</gene>
<dbReference type="EMBL" id="KK583212">
    <property type="protein sequence ID" value="KDO28196.1"/>
    <property type="molecule type" value="Genomic_DNA"/>
</dbReference>
<dbReference type="KEGG" id="spar:SPRG_06245"/>